<organism evidence="2 3">
    <name type="scientific">Lysobacter gummosus</name>
    <dbReference type="NCBI Taxonomy" id="262324"/>
    <lineage>
        <taxon>Bacteria</taxon>
        <taxon>Pseudomonadati</taxon>
        <taxon>Pseudomonadota</taxon>
        <taxon>Gammaproteobacteria</taxon>
        <taxon>Lysobacterales</taxon>
        <taxon>Lysobacteraceae</taxon>
        <taxon>Lysobacter</taxon>
    </lineage>
</organism>
<dbReference type="Proteomes" id="UP000829194">
    <property type="component" value="Chromosome"/>
</dbReference>
<dbReference type="InterPro" id="IPR001543">
    <property type="entry name" value="FliN-like_C"/>
</dbReference>
<keyword evidence="2" id="KW-0969">Cilium</keyword>
<feature type="domain" description="Flagellar motor switch protein FliN-like C-terminal" evidence="1">
    <location>
        <begin position="198"/>
        <end position="271"/>
    </location>
</feature>
<dbReference type="InterPro" id="IPR036429">
    <property type="entry name" value="SpoA-like_sf"/>
</dbReference>
<evidence type="ECO:0000259" key="1">
    <source>
        <dbReference type="Pfam" id="PF01052"/>
    </source>
</evidence>
<keyword evidence="2" id="KW-0282">Flagellum</keyword>
<dbReference type="Pfam" id="PF01052">
    <property type="entry name" value="FliMN_C"/>
    <property type="match status" value="1"/>
</dbReference>
<protein>
    <submittedName>
        <fullName evidence="2">FliM/FliN family flagellar motor switch protein</fullName>
    </submittedName>
</protein>
<sequence>MSANQSAAAAASAQRWRPLGEADRDWARAEAEAALQRWQDEWLDQRLLGVTAVETLAPGHALDDGAGARWQAGDRLAAQTDAGAWKRYALAAMALSAQADAQVPEALLAPFKHELMESLLARLGGDFLRGVDAPTLQRALPGSGFALPRGGLRLRIGSARDPHLLDLYCAAELAWARPMKGAPAVPRIDKPAPLSAALGDSELRLSAVIGSCELSALQLSELAVGDVLTTSQLLHEAIQVRLHADDAPPRTVALGRPGRSQQRLSIVLTSITQK</sequence>
<gene>
    <name evidence="2" type="ORF">MOV92_21320</name>
</gene>
<reference evidence="2 3" key="1">
    <citation type="submission" date="2022-03" db="EMBL/GenBank/DDBJ databases">
        <title>Complete genome sequence of Lysobacter capsici VKM B-2533 and Lysobacter gummosus 10.1.1, promising sources of lytic agents.</title>
        <authorList>
            <person name="Tarlachkov S.V."/>
            <person name="Kudryakova I.V."/>
            <person name="Afoshin A.S."/>
            <person name="Leontyevskaya E.A."/>
            <person name="Leontyevskaya N.V."/>
        </authorList>
    </citation>
    <scope>NUCLEOTIDE SEQUENCE [LARGE SCALE GENOMIC DNA]</scope>
    <source>
        <strain evidence="2 3">10.1.1</strain>
    </source>
</reference>
<evidence type="ECO:0000313" key="3">
    <source>
        <dbReference type="Proteomes" id="UP000829194"/>
    </source>
</evidence>
<dbReference type="RefSeq" id="WP_057944510.1">
    <property type="nucleotide sequence ID" value="NZ_CP011131.1"/>
</dbReference>
<accession>A0ABY3X8S5</accession>
<keyword evidence="3" id="KW-1185">Reference proteome</keyword>
<dbReference type="Gene3D" id="2.30.330.10">
    <property type="entry name" value="SpoA-like"/>
    <property type="match status" value="1"/>
</dbReference>
<dbReference type="EMBL" id="CP093547">
    <property type="protein sequence ID" value="UNP28981.1"/>
    <property type="molecule type" value="Genomic_DNA"/>
</dbReference>
<proteinExistence type="predicted"/>
<keyword evidence="2" id="KW-0966">Cell projection</keyword>
<dbReference type="SUPFAM" id="SSF101801">
    <property type="entry name" value="Surface presentation of antigens (SPOA)"/>
    <property type="match status" value="1"/>
</dbReference>
<evidence type="ECO:0000313" key="2">
    <source>
        <dbReference type="EMBL" id="UNP28981.1"/>
    </source>
</evidence>
<name>A0ABY3X8S5_9GAMM</name>